<feature type="region of interest" description="Disordered" evidence="16">
    <location>
        <begin position="543"/>
        <end position="570"/>
    </location>
</feature>
<dbReference type="SUPFAM" id="SSF46934">
    <property type="entry name" value="UBA-like"/>
    <property type="match status" value="1"/>
</dbReference>
<keyword evidence="9 15" id="KW-0547">Nucleotide-binding</keyword>
<dbReference type="PROSITE" id="PS00107">
    <property type="entry name" value="PROTEIN_KINASE_ATP"/>
    <property type="match status" value="1"/>
</dbReference>
<evidence type="ECO:0000256" key="10">
    <source>
        <dbReference type="ARBA" id="ARBA00022777"/>
    </source>
</evidence>
<dbReference type="Gene3D" id="3.30.200.20">
    <property type="entry name" value="Phosphorylase Kinase, domain 1"/>
    <property type="match status" value="1"/>
</dbReference>
<dbReference type="InterPro" id="IPR009060">
    <property type="entry name" value="UBA-like_sf"/>
</dbReference>
<keyword evidence="12" id="KW-0460">Magnesium</keyword>
<dbReference type="FunFam" id="1.10.510.10:FF:000024">
    <property type="entry name" value="Probable serine/threonine-protein kinase cot-1"/>
    <property type="match status" value="1"/>
</dbReference>
<dbReference type="InterPro" id="IPR050236">
    <property type="entry name" value="Ser_Thr_kinase_AGC"/>
</dbReference>
<keyword evidence="7" id="KW-0808">Transferase</keyword>
<dbReference type="GO" id="GO:0043065">
    <property type="term" value="P:positive regulation of apoptotic process"/>
    <property type="evidence" value="ECO:0007669"/>
    <property type="project" value="TreeGrafter"/>
</dbReference>
<dbReference type="InterPro" id="IPR011009">
    <property type="entry name" value="Kinase-like_dom_sf"/>
</dbReference>
<dbReference type="PROSITE" id="PS50011">
    <property type="entry name" value="PROTEIN_KINASE_DOM"/>
    <property type="match status" value="1"/>
</dbReference>
<dbReference type="SMART" id="SM00220">
    <property type="entry name" value="S_TKc"/>
    <property type="match status" value="1"/>
</dbReference>
<evidence type="ECO:0000313" key="20">
    <source>
        <dbReference type="Proteomes" id="UP000678393"/>
    </source>
</evidence>
<keyword evidence="20" id="KW-1185">Reference proteome</keyword>
<feature type="compositionally biased region" description="Low complexity" evidence="16">
    <location>
        <begin position="685"/>
        <end position="699"/>
    </location>
</feature>
<comment type="catalytic activity">
    <reaction evidence="14">
        <text>L-seryl-[protein] + ATP = O-phospho-L-seryl-[protein] + ADP + H(+)</text>
        <dbReference type="Rhea" id="RHEA:17989"/>
        <dbReference type="Rhea" id="RHEA-COMP:9863"/>
        <dbReference type="Rhea" id="RHEA-COMP:11604"/>
        <dbReference type="ChEBI" id="CHEBI:15378"/>
        <dbReference type="ChEBI" id="CHEBI:29999"/>
        <dbReference type="ChEBI" id="CHEBI:30616"/>
        <dbReference type="ChEBI" id="CHEBI:83421"/>
        <dbReference type="ChEBI" id="CHEBI:456216"/>
        <dbReference type="EC" id="2.7.11.1"/>
    </reaction>
</comment>
<dbReference type="GO" id="GO:1900181">
    <property type="term" value="P:negative regulation of protein localization to nucleus"/>
    <property type="evidence" value="ECO:0007669"/>
    <property type="project" value="UniProtKB-ARBA"/>
</dbReference>
<comment type="catalytic activity">
    <reaction evidence="13">
        <text>L-threonyl-[protein] + ATP = O-phospho-L-threonyl-[protein] + ADP + H(+)</text>
        <dbReference type="Rhea" id="RHEA:46608"/>
        <dbReference type="Rhea" id="RHEA-COMP:11060"/>
        <dbReference type="Rhea" id="RHEA-COMP:11605"/>
        <dbReference type="ChEBI" id="CHEBI:15378"/>
        <dbReference type="ChEBI" id="CHEBI:30013"/>
        <dbReference type="ChEBI" id="CHEBI:30616"/>
        <dbReference type="ChEBI" id="CHEBI:61977"/>
        <dbReference type="ChEBI" id="CHEBI:456216"/>
        <dbReference type="EC" id="2.7.11.1"/>
    </reaction>
</comment>
<evidence type="ECO:0000256" key="5">
    <source>
        <dbReference type="ARBA" id="ARBA00022527"/>
    </source>
</evidence>
<dbReference type="PANTHER" id="PTHR24356">
    <property type="entry name" value="SERINE/THREONINE-PROTEIN KINASE"/>
    <property type="match status" value="1"/>
</dbReference>
<evidence type="ECO:0000256" key="6">
    <source>
        <dbReference type="ARBA" id="ARBA00022553"/>
    </source>
</evidence>
<comment type="caution">
    <text evidence="19">The sequence shown here is derived from an EMBL/GenBank/DDBJ whole genome shotgun (WGS) entry which is preliminary data.</text>
</comment>
<dbReference type="AlphaFoldDB" id="A0A8S3Z0W4"/>
<dbReference type="CDD" id="cd21778">
    <property type="entry name" value="MobB_LATS1"/>
    <property type="match status" value="1"/>
</dbReference>
<dbReference type="Pfam" id="PF22562">
    <property type="entry name" value="UBA_7"/>
    <property type="match status" value="1"/>
</dbReference>
<accession>A0A8S3Z0W4</accession>
<keyword evidence="11 15" id="KW-0067">ATP-binding</keyword>
<dbReference type="PANTHER" id="PTHR24356:SF418">
    <property type="entry name" value="SERINE_THREONINE-PROTEIN KINASE WARTS"/>
    <property type="match status" value="1"/>
</dbReference>
<feature type="compositionally biased region" description="Polar residues" evidence="16">
    <location>
        <begin position="198"/>
        <end position="219"/>
    </location>
</feature>
<keyword evidence="5" id="KW-0723">Serine/threonine-protein kinase</keyword>
<feature type="non-terminal residue" evidence="19">
    <location>
        <position position="1101"/>
    </location>
</feature>
<dbReference type="GO" id="GO:0035329">
    <property type="term" value="P:hippo signaling"/>
    <property type="evidence" value="ECO:0007669"/>
    <property type="project" value="TreeGrafter"/>
</dbReference>
<comment type="subcellular location">
    <subcellularLocation>
        <location evidence="2">Cytoplasm</location>
    </subcellularLocation>
</comment>
<feature type="region of interest" description="Disordered" evidence="16">
    <location>
        <begin position="97"/>
        <end position="139"/>
    </location>
</feature>
<dbReference type="GO" id="GO:0046872">
    <property type="term" value="F:metal ion binding"/>
    <property type="evidence" value="ECO:0007669"/>
    <property type="project" value="UniProtKB-KW"/>
</dbReference>
<evidence type="ECO:0000313" key="19">
    <source>
        <dbReference type="EMBL" id="CAG5123113.1"/>
    </source>
</evidence>
<dbReference type="GO" id="GO:0005737">
    <property type="term" value="C:cytoplasm"/>
    <property type="evidence" value="ECO:0007669"/>
    <property type="project" value="UniProtKB-SubCell"/>
</dbReference>
<proteinExistence type="predicted"/>
<organism evidence="19 20">
    <name type="scientific">Candidula unifasciata</name>
    <dbReference type="NCBI Taxonomy" id="100452"/>
    <lineage>
        <taxon>Eukaryota</taxon>
        <taxon>Metazoa</taxon>
        <taxon>Spiralia</taxon>
        <taxon>Lophotrochozoa</taxon>
        <taxon>Mollusca</taxon>
        <taxon>Gastropoda</taxon>
        <taxon>Heterobranchia</taxon>
        <taxon>Euthyneura</taxon>
        <taxon>Panpulmonata</taxon>
        <taxon>Eupulmonata</taxon>
        <taxon>Stylommatophora</taxon>
        <taxon>Helicina</taxon>
        <taxon>Helicoidea</taxon>
        <taxon>Geomitridae</taxon>
        <taxon>Candidula</taxon>
    </lineage>
</organism>
<evidence type="ECO:0000256" key="8">
    <source>
        <dbReference type="ARBA" id="ARBA00022723"/>
    </source>
</evidence>
<dbReference type="GO" id="GO:0005524">
    <property type="term" value="F:ATP binding"/>
    <property type="evidence" value="ECO:0007669"/>
    <property type="project" value="UniProtKB-UniRule"/>
</dbReference>
<evidence type="ECO:0000259" key="17">
    <source>
        <dbReference type="PROSITE" id="PS50011"/>
    </source>
</evidence>
<feature type="compositionally biased region" description="Gly residues" evidence="16">
    <location>
        <begin position="103"/>
        <end position="113"/>
    </location>
</feature>
<dbReference type="OrthoDB" id="3638488at2759"/>
<feature type="binding site" evidence="15">
    <location>
        <position position="971"/>
    </location>
    <ligand>
        <name>ATP</name>
        <dbReference type="ChEBI" id="CHEBI:30616"/>
    </ligand>
</feature>
<feature type="region of interest" description="Disordered" evidence="16">
    <location>
        <begin position="43"/>
        <end position="65"/>
    </location>
</feature>
<dbReference type="SMART" id="SM00165">
    <property type="entry name" value="UBA"/>
    <property type="match status" value="1"/>
</dbReference>
<comment type="cofactor">
    <cofactor evidence="1">
        <name>Mg(2+)</name>
        <dbReference type="ChEBI" id="CHEBI:18420"/>
    </cofactor>
</comment>
<name>A0A8S3Z0W4_9EUPU</name>
<evidence type="ECO:0000256" key="14">
    <source>
        <dbReference type="ARBA" id="ARBA00048679"/>
    </source>
</evidence>
<sequence>MIRKETDRPSTGGRRPLLVTFVGNNRLMLNEIRDSLSHLRKHDLDGSSPMSNLQLRPELSQSTPNLLEKSAGNKVTRRDNQHHKALAEIRDSLRPYQNVSSVTGGGAGGGSGGSSADNSSSSASSTSSRATNDADSSSGKVEQIMQFGFDEDIAVRALQLSGNQSVNAALRLLFYIMDEKLGFPGFLYSQLPHLGPSSPVTSDTNSVRSDSPTLSSSSKRPVVANGLLTPPPLPPRAPIATQNNRALHSYVTGTFSDSPANGTSQQPLCGPGATLLQTLNQVKGQTANGAQAGMLVHQNNIIPQGHVQQMIQRMSPGQAYYHIQQKQQSQTPAQNVPSTQPAISLAAAVSAQQQFNSMNSGTAASSSPNTLLSHQLHDLVLGAHIPSSSSSSTPAAYTTSVFSVQPEGQAQLPPPPYSQACLQVTGVNGGSSGGVPHPAHREQQEAHSVPPVMEVSAMPASTEASQMIHKKMVTPAAVAATRLTMGLHMPVIMPSVRSKEVTKPLPQTATAPLMPPHNVNINGGILSNNIPPVKSHINNMSSLPNQHQPKQNQQMVGSGQLPRGGPPGQDFQIPISHSYQQGLQIGRNGGNYTMEQLAALAGGQSSVASQQQQQSALFHNHIQAMKLHNTAIYQQFSPDAASSTSRSDSPVSRTTNQSPMSVLSSTSSPSTNSDVPDKPPPPYPRRGVVGMGPISNLNPPLLPPRIPLKDKPPPPPPPHSDHGQANQLGGPSHTLHFPPSNGTVLPPSLNSSSSSPSSPLTSSCNTVPVSLQNGAISLHSNINDATQQTDINTVSAPTGKCSHLINPQVVSNMPQTETDETDTGQGHSSTSTKCSTCLAQEKHRCLSPLPERKSEARERDRLRCDTKVKVYSPQAFKFYMEQHVENVLKSHAQRMTRRLQLEKEMTKVKLSDEAAQQMRKMLYQKESNYLRLKRAKMDSSMFDKIQTLGVGAFGEVALVRKKDVGSLYAMKTLVKSNVIKRNQVAHVKAERDILAEADNEWVVKLYYSFQDRDCLYFVMDYVPGGDLMGLLIRKEILEEHLAQFYIAELVLAIESVHKMGFIHRDIKPDNILIDKDGHIKLTDFGLCTGFRWTHNSKYYQK</sequence>
<dbReference type="InterPro" id="IPR049761">
    <property type="entry name" value="LATS1-like_MobB"/>
</dbReference>
<reference evidence="19" key="1">
    <citation type="submission" date="2021-04" db="EMBL/GenBank/DDBJ databases">
        <authorList>
            <consortium name="Molecular Ecology Group"/>
        </authorList>
    </citation>
    <scope>NUCLEOTIDE SEQUENCE</scope>
</reference>
<dbReference type="InterPro" id="IPR015940">
    <property type="entry name" value="UBA"/>
</dbReference>
<dbReference type="InterPro" id="IPR017441">
    <property type="entry name" value="Protein_kinase_ATP_BS"/>
</dbReference>
<protein>
    <recommendedName>
        <fullName evidence="3">non-specific serine/threonine protein kinase</fullName>
        <ecNumber evidence="3">2.7.11.1</ecNumber>
    </recommendedName>
</protein>
<dbReference type="GO" id="GO:0000082">
    <property type="term" value="P:G1/S transition of mitotic cell cycle"/>
    <property type="evidence" value="ECO:0007669"/>
    <property type="project" value="TreeGrafter"/>
</dbReference>
<dbReference type="EC" id="2.7.11.1" evidence="3"/>
<dbReference type="GO" id="GO:0071944">
    <property type="term" value="C:cell periphery"/>
    <property type="evidence" value="ECO:0007669"/>
    <property type="project" value="UniProtKB-ARBA"/>
</dbReference>
<dbReference type="Proteomes" id="UP000678393">
    <property type="component" value="Unassembled WGS sequence"/>
</dbReference>
<feature type="domain" description="UBA" evidence="18">
    <location>
        <begin position="133"/>
        <end position="176"/>
    </location>
</feature>
<dbReference type="InterPro" id="IPR008271">
    <property type="entry name" value="Ser/Thr_kinase_AS"/>
</dbReference>
<keyword evidence="10" id="KW-0418">Kinase</keyword>
<feature type="domain" description="Protein kinase" evidence="17">
    <location>
        <begin position="942"/>
        <end position="1101"/>
    </location>
</feature>
<evidence type="ECO:0000256" key="1">
    <source>
        <dbReference type="ARBA" id="ARBA00001946"/>
    </source>
</evidence>
<evidence type="ECO:0000259" key="18">
    <source>
        <dbReference type="PROSITE" id="PS50030"/>
    </source>
</evidence>
<feature type="region of interest" description="Disordered" evidence="16">
    <location>
        <begin position="638"/>
        <end position="765"/>
    </location>
</feature>
<evidence type="ECO:0000256" key="3">
    <source>
        <dbReference type="ARBA" id="ARBA00012513"/>
    </source>
</evidence>
<evidence type="ECO:0000256" key="11">
    <source>
        <dbReference type="ARBA" id="ARBA00022840"/>
    </source>
</evidence>
<keyword evidence="4" id="KW-0963">Cytoplasm</keyword>
<dbReference type="Pfam" id="PF00069">
    <property type="entry name" value="Pkinase"/>
    <property type="match status" value="1"/>
</dbReference>
<feature type="compositionally biased region" description="Polar residues" evidence="16">
    <location>
        <begin position="543"/>
        <end position="557"/>
    </location>
</feature>
<dbReference type="GO" id="GO:0007010">
    <property type="term" value="P:cytoskeleton organization"/>
    <property type="evidence" value="ECO:0007669"/>
    <property type="project" value="UniProtKB-ARBA"/>
</dbReference>
<feature type="compositionally biased region" description="Low complexity" evidence="16">
    <location>
        <begin position="745"/>
        <end position="763"/>
    </location>
</feature>
<gene>
    <name evidence="19" type="ORF">CUNI_LOCUS8671</name>
</gene>
<dbReference type="GO" id="GO:0046620">
    <property type="term" value="P:regulation of organ growth"/>
    <property type="evidence" value="ECO:0007669"/>
    <property type="project" value="TreeGrafter"/>
</dbReference>
<feature type="region of interest" description="Disordered" evidence="16">
    <location>
        <begin position="197"/>
        <end position="240"/>
    </location>
</feature>
<feature type="compositionally biased region" description="Polar residues" evidence="16">
    <location>
        <begin position="48"/>
        <end position="65"/>
    </location>
</feature>
<evidence type="ECO:0000256" key="15">
    <source>
        <dbReference type="PROSITE-ProRule" id="PRU10141"/>
    </source>
</evidence>
<evidence type="ECO:0000256" key="9">
    <source>
        <dbReference type="ARBA" id="ARBA00022741"/>
    </source>
</evidence>
<evidence type="ECO:0000256" key="12">
    <source>
        <dbReference type="ARBA" id="ARBA00022842"/>
    </source>
</evidence>
<keyword evidence="6" id="KW-0597">Phosphoprotein</keyword>
<dbReference type="GO" id="GO:0004674">
    <property type="term" value="F:protein serine/threonine kinase activity"/>
    <property type="evidence" value="ECO:0007669"/>
    <property type="project" value="UniProtKB-KW"/>
</dbReference>
<feature type="compositionally biased region" description="Low complexity" evidence="16">
    <location>
        <begin position="114"/>
        <end position="138"/>
    </location>
</feature>
<dbReference type="InterPro" id="IPR000719">
    <property type="entry name" value="Prot_kinase_dom"/>
</dbReference>
<evidence type="ECO:0000256" key="7">
    <source>
        <dbReference type="ARBA" id="ARBA00022679"/>
    </source>
</evidence>
<evidence type="ECO:0000256" key="2">
    <source>
        <dbReference type="ARBA" id="ARBA00004496"/>
    </source>
</evidence>
<dbReference type="FunFam" id="3.30.200.20:FF:000391">
    <property type="entry name" value="Large tumor suppressor kinase 1"/>
    <property type="match status" value="1"/>
</dbReference>
<feature type="compositionally biased region" description="Low complexity" evidence="16">
    <location>
        <begin position="638"/>
        <end position="673"/>
    </location>
</feature>
<dbReference type="SUPFAM" id="SSF56112">
    <property type="entry name" value="Protein kinase-like (PK-like)"/>
    <property type="match status" value="1"/>
</dbReference>
<dbReference type="Gene3D" id="1.10.8.10">
    <property type="entry name" value="DNA helicase RuvA subunit, C-terminal domain"/>
    <property type="match status" value="1"/>
</dbReference>
<evidence type="ECO:0000256" key="16">
    <source>
        <dbReference type="SAM" id="MobiDB-lite"/>
    </source>
</evidence>
<evidence type="ECO:0000256" key="4">
    <source>
        <dbReference type="ARBA" id="ARBA00022490"/>
    </source>
</evidence>
<dbReference type="PROSITE" id="PS00108">
    <property type="entry name" value="PROTEIN_KINASE_ST"/>
    <property type="match status" value="1"/>
</dbReference>
<evidence type="ECO:0000256" key="13">
    <source>
        <dbReference type="ARBA" id="ARBA00047899"/>
    </source>
</evidence>
<dbReference type="PROSITE" id="PS50030">
    <property type="entry name" value="UBA"/>
    <property type="match status" value="1"/>
</dbReference>
<keyword evidence="8" id="KW-0479">Metal-binding</keyword>
<dbReference type="EMBL" id="CAJHNH020001446">
    <property type="protein sequence ID" value="CAG5123113.1"/>
    <property type="molecule type" value="Genomic_DNA"/>
</dbReference>
<dbReference type="Gene3D" id="1.10.510.10">
    <property type="entry name" value="Transferase(Phosphotransferase) domain 1"/>
    <property type="match status" value="1"/>
</dbReference>